<dbReference type="RefSeq" id="WP_195909638.1">
    <property type="nucleotide sequence ID" value="NZ_PCDP01000065.1"/>
</dbReference>
<accession>A0A2W4C6V5</accession>
<dbReference type="AlphaFoldDB" id="A0A2W4C6V5"/>
<gene>
    <name evidence="1" type="ORF">CPY51_27560</name>
</gene>
<sequence length="69" mass="8053">MKTMTCRELGGACDEYLSAQTWDEMVKKMTNHVMAKHPDVAEKMKKMHEQDPKKWGKEMKPKWDVAAEV</sequence>
<protein>
    <submittedName>
        <fullName evidence="1">DUF1059 domain-containing protein</fullName>
    </submittedName>
</protein>
<organism evidence="1 2">
    <name type="scientific">Rhizobium tubonense</name>
    <dbReference type="NCBI Taxonomy" id="484088"/>
    <lineage>
        <taxon>Bacteria</taxon>
        <taxon>Pseudomonadati</taxon>
        <taxon>Pseudomonadota</taxon>
        <taxon>Alphaproteobacteria</taxon>
        <taxon>Hyphomicrobiales</taxon>
        <taxon>Rhizobiaceae</taxon>
        <taxon>Rhizobium/Agrobacterium group</taxon>
        <taxon>Rhizobium</taxon>
    </lineage>
</organism>
<evidence type="ECO:0000313" key="1">
    <source>
        <dbReference type="EMBL" id="PZM08741.1"/>
    </source>
</evidence>
<reference evidence="1 2" key="1">
    <citation type="journal article" date="2018" name="Sci. Rep.">
        <title>Rhizobium tumorigenes sp. nov., a novel plant tumorigenic bacterium isolated from cane gall tumors on thornless blackberry.</title>
        <authorList>
            <person name="Kuzmanovi N."/>
            <person name="Smalla K."/>
            <person name="Gronow S."/>
            <person name="PuBawska J."/>
        </authorList>
    </citation>
    <scope>NUCLEOTIDE SEQUENCE [LARGE SCALE GENOMIC DNA]</scope>
    <source>
        <strain evidence="1 2">CCBAU 85046</strain>
    </source>
</reference>
<evidence type="ECO:0000313" key="2">
    <source>
        <dbReference type="Proteomes" id="UP000248925"/>
    </source>
</evidence>
<comment type="caution">
    <text evidence="1">The sequence shown here is derived from an EMBL/GenBank/DDBJ whole genome shotgun (WGS) entry which is preliminary data.</text>
</comment>
<dbReference type="EMBL" id="PCDP01000065">
    <property type="protein sequence ID" value="PZM08741.1"/>
    <property type="molecule type" value="Genomic_DNA"/>
</dbReference>
<dbReference type="Pfam" id="PF06348">
    <property type="entry name" value="DUF1059"/>
    <property type="match status" value="1"/>
</dbReference>
<proteinExistence type="predicted"/>
<keyword evidence="2" id="KW-1185">Reference proteome</keyword>
<dbReference type="InterPro" id="IPR009409">
    <property type="entry name" value="DUF1059"/>
</dbReference>
<dbReference type="Proteomes" id="UP000248925">
    <property type="component" value="Unassembled WGS sequence"/>
</dbReference>
<name>A0A2W4C6V5_9HYPH</name>